<accession>A0A3M2LQL4</accession>
<keyword evidence="3" id="KW-1185">Reference proteome</keyword>
<evidence type="ECO:0000313" key="3">
    <source>
        <dbReference type="Proteomes" id="UP000278673"/>
    </source>
</evidence>
<organism evidence="2 3">
    <name type="scientific">Streptomyces triticirhizae</name>
    <dbReference type="NCBI Taxonomy" id="2483353"/>
    <lineage>
        <taxon>Bacteria</taxon>
        <taxon>Bacillati</taxon>
        <taxon>Actinomycetota</taxon>
        <taxon>Actinomycetes</taxon>
        <taxon>Kitasatosporales</taxon>
        <taxon>Streptomycetaceae</taxon>
        <taxon>Streptomyces</taxon>
    </lineage>
</organism>
<reference evidence="2 3" key="1">
    <citation type="submission" date="2018-10" db="EMBL/GenBank/DDBJ databases">
        <title>Isolation, diversity and antifungal activity of actinobacteria from wheat.</title>
        <authorList>
            <person name="Han C."/>
        </authorList>
    </citation>
    <scope>NUCLEOTIDE SEQUENCE [LARGE SCALE GENOMIC DNA]</scope>
    <source>
        <strain evidence="2 3">NEAU-YY642</strain>
    </source>
</reference>
<protein>
    <submittedName>
        <fullName evidence="2">Uncharacterized protein</fullName>
    </submittedName>
</protein>
<dbReference type="AlphaFoldDB" id="A0A3M2LQL4"/>
<dbReference type="Proteomes" id="UP000278673">
    <property type="component" value="Unassembled WGS sequence"/>
</dbReference>
<dbReference type="EMBL" id="RFFJ01000068">
    <property type="protein sequence ID" value="RMI39739.1"/>
    <property type="molecule type" value="Genomic_DNA"/>
</dbReference>
<feature type="transmembrane region" description="Helical" evidence="1">
    <location>
        <begin position="74"/>
        <end position="92"/>
    </location>
</feature>
<evidence type="ECO:0000313" key="2">
    <source>
        <dbReference type="EMBL" id="RMI39739.1"/>
    </source>
</evidence>
<sequence>MRAAEIGAEIGEAISSRLPDPHAMASRRGLDIRWMRLKYNVPGILLATLVTWRGQSATARMADQVAENGVFAPLGWVLMGALVLGVFMLLPIGSWLGSALAHVVTWIVQGTVAVIGRGWRTPYIGYVLRLVVAVAAWSFVFAVLLVMGRETIRWLTGA</sequence>
<gene>
    <name evidence="2" type="ORF">EBN88_14200</name>
</gene>
<feature type="transmembrane region" description="Helical" evidence="1">
    <location>
        <begin position="126"/>
        <end position="147"/>
    </location>
</feature>
<keyword evidence="1" id="KW-0472">Membrane</keyword>
<evidence type="ECO:0000256" key="1">
    <source>
        <dbReference type="SAM" id="Phobius"/>
    </source>
</evidence>
<comment type="caution">
    <text evidence="2">The sequence shown here is derived from an EMBL/GenBank/DDBJ whole genome shotgun (WGS) entry which is preliminary data.</text>
</comment>
<proteinExistence type="predicted"/>
<keyword evidence="1" id="KW-0812">Transmembrane</keyword>
<feature type="transmembrane region" description="Helical" evidence="1">
    <location>
        <begin position="99"/>
        <end position="120"/>
    </location>
</feature>
<name>A0A3M2LQL4_9ACTN</name>
<keyword evidence="1" id="KW-1133">Transmembrane helix</keyword>